<dbReference type="EMBL" id="LAZR01039186">
    <property type="protein sequence ID" value="KKL17627.1"/>
    <property type="molecule type" value="Genomic_DNA"/>
</dbReference>
<sequence>ADGYLVDAGSAGLEKSGVMRIVLADLEDTDSVTAASPGFGRGNAIYLPRGSLIVDANLVTTVVVTGTGTLDIGTYDRDTSSISADVADGIDVDIVKTAFDALGETVQCDGTLVNALIQVGATSDSDVAVIAAFQTSAFTAGEAELHLKWIEPQSLDSLVN</sequence>
<gene>
    <name evidence="1" type="ORF">LCGC14_2483690</name>
</gene>
<accession>A0A0F9BUK5</accession>
<feature type="non-terminal residue" evidence="1">
    <location>
        <position position="1"/>
    </location>
</feature>
<organism evidence="1">
    <name type="scientific">marine sediment metagenome</name>
    <dbReference type="NCBI Taxonomy" id="412755"/>
    <lineage>
        <taxon>unclassified sequences</taxon>
        <taxon>metagenomes</taxon>
        <taxon>ecological metagenomes</taxon>
    </lineage>
</organism>
<reference evidence="1" key="1">
    <citation type="journal article" date="2015" name="Nature">
        <title>Complex archaea that bridge the gap between prokaryotes and eukaryotes.</title>
        <authorList>
            <person name="Spang A."/>
            <person name="Saw J.H."/>
            <person name="Jorgensen S.L."/>
            <person name="Zaremba-Niedzwiedzka K."/>
            <person name="Martijn J."/>
            <person name="Lind A.E."/>
            <person name="van Eijk R."/>
            <person name="Schleper C."/>
            <person name="Guy L."/>
            <person name="Ettema T.J."/>
        </authorList>
    </citation>
    <scope>NUCLEOTIDE SEQUENCE</scope>
</reference>
<evidence type="ECO:0000313" key="1">
    <source>
        <dbReference type="EMBL" id="KKL17627.1"/>
    </source>
</evidence>
<name>A0A0F9BUK5_9ZZZZ</name>
<protein>
    <submittedName>
        <fullName evidence="1">Uncharacterized protein</fullName>
    </submittedName>
</protein>
<proteinExistence type="predicted"/>
<comment type="caution">
    <text evidence="1">The sequence shown here is derived from an EMBL/GenBank/DDBJ whole genome shotgun (WGS) entry which is preliminary data.</text>
</comment>
<dbReference type="AlphaFoldDB" id="A0A0F9BUK5"/>